<dbReference type="EMBL" id="JASVDS010000006">
    <property type="protein sequence ID" value="MDL5034066.1"/>
    <property type="molecule type" value="Genomic_DNA"/>
</dbReference>
<organism evidence="2 3">
    <name type="scientific">Roseateles subflavus</name>
    <dbReference type="NCBI Taxonomy" id="3053353"/>
    <lineage>
        <taxon>Bacteria</taxon>
        <taxon>Pseudomonadati</taxon>
        <taxon>Pseudomonadota</taxon>
        <taxon>Betaproteobacteria</taxon>
        <taxon>Burkholderiales</taxon>
        <taxon>Sphaerotilaceae</taxon>
        <taxon>Roseateles</taxon>
    </lineage>
</organism>
<evidence type="ECO:0000259" key="1">
    <source>
        <dbReference type="Pfam" id="PF02036"/>
    </source>
</evidence>
<dbReference type="InterPro" id="IPR003033">
    <property type="entry name" value="SCP2_sterol-bd_dom"/>
</dbReference>
<proteinExistence type="predicted"/>
<sequence length="149" mass="16563">MAHPQAQPSRLPPPTVLLDAVRRLVRRLPVEPPSFVAARLLDRLLLPRLDEAQRVALSGKALELEVLEPGLRLRLQLAADGFRPAPRGTPIQLTIRARSEGLWKLLRGEEDADRLFFDRALVMEGDTEFGLMLKNTLDAIGPLLPVRAA</sequence>
<dbReference type="RefSeq" id="WP_285984139.1">
    <property type="nucleotide sequence ID" value="NZ_JASVDS010000006.1"/>
</dbReference>
<gene>
    <name evidence="2" type="ORF">QRD43_19360</name>
</gene>
<accession>A0ABT7LMH0</accession>
<comment type="caution">
    <text evidence="2">The sequence shown here is derived from an EMBL/GenBank/DDBJ whole genome shotgun (WGS) entry which is preliminary data.</text>
</comment>
<dbReference type="Pfam" id="PF02036">
    <property type="entry name" value="SCP2"/>
    <property type="match status" value="1"/>
</dbReference>
<protein>
    <submittedName>
        <fullName evidence="2">SCP2 sterol-binding domain-containing protein</fullName>
    </submittedName>
</protein>
<dbReference type="InterPro" id="IPR036527">
    <property type="entry name" value="SCP2_sterol-bd_dom_sf"/>
</dbReference>
<keyword evidence="3" id="KW-1185">Reference proteome</keyword>
<evidence type="ECO:0000313" key="2">
    <source>
        <dbReference type="EMBL" id="MDL5034066.1"/>
    </source>
</evidence>
<evidence type="ECO:0000313" key="3">
    <source>
        <dbReference type="Proteomes" id="UP001238603"/>
    </source>
</evidence>
<dbReference type="SUPFAM" id="SSF55718">
    <property type="entry name" value="SCP-like"/>
    <property type="match status" value="1"/>
</dbReference>
<name>A0ABT7LMH0_9BURK</name>
<dbReference type="Proteomes" id="UP001238603">
    <property type="component" value="Unassembled WGS sequence"/>
</dbReference>
<reference evidence="2 3" key="1">
    <citation type="submission" date="2023-06" db="EMBL/GenBank/DDBJ databases">
        <title>Pelomonas sp. APW6 16S ribosomal RNA gene genome sequencing and assembly.</title>
        <authorList>
            <person name="Woo H."/>
        </authorList>
    </citation>
    <scope>NUCLEOTIDE SEQUENCE [LARGE SCALE GENOMIC DNA]</scope>
    <source>
        <strain evidence="2 3">APW6</strain>
    </source>
</reference>
<feature type="domain" description="SCP2" evidence="1">
    <location>
        <begin position="50"/>
        <end position="138"/>
    </location>
</feature>